<feature type="non-terminal residue" evidence="1">
    <location>
        <position position="1"/>
    </location>
</feature>
<reference evidence="1" key="1">
    <citation type="submission" date="2022-08" db="EMBL/GenBank/DDBJ databases">
        <authorList>
            <person name="Gutierrez-Valencia J."/>
        </authorList>
    </citation>
    <scope>NUCLEOTIDE SEQUENCE</scope>
</reference>
<dbReference type="AlphaFoldDB" id="A0AAV0NZI0"/>
<dbReference type="EMBL" id="CAMGYJ010000008">
    <property type="protein sequence ID" value="CAI0464144.1"/>
    <property type="molecule type" value="Genomic_DNA"/>
</dbReference>
<comment type="caution">
    <text evidence="1">The sequence shown here is derived from an EMBL/GenBank/DDBJ whole genome shotgun (WGS) entry which is preliminary data.</text>
</comment>
<organism evidence="1 2">
    <name type="scientific">Linum tenue</name>
    <dbReference type="NCBI Taxonomy" id="586396"/>
    <lineage>
        <taxon>Eukaryota</taxon>
        <taxon>Viridiplantae</taxon>
        <taxon>Streptophyta</taxon>
        <taxon>Embryophyta</taxon>
        <taxon>Tracheophyta</taxon>
        <taxon>Spermatophyta</taxon>
        <taxon>Magnoliopsida</taxon>
        <taxon>eudicotyledons</taxon>
        <taxon>Gunneridae</taxon>
        <taxon>Pentapetalae</taxon>
        <taxon>rosids</taxon>
        <taxon>fabids</taxon>
        <taxon>Malpighiales</taxon>
        <taxon>Linaceae</taxon>
        <taxon>Linum</taxon>
    </lineage>
</organism>
<gene>
    <name evidence="1" type="ORF">LITE_LOCUS36056</name>
</gene>
<evidence type="ECO:0000313" key="1">
    <source>
        <dbReference type="EMBL" id="CAI0464144.1"/>
    </source>
</evidence>
<dbReference type="Proteomes" id="UP001154282">
    <property type="component" value="Unassembled WGS sequence"/>
</dbReference>
<name>A0AAV0NZI0_9ROSI</name>
<protein>
    <recommendedName>
        <fullName evidence="3">UBN2 domain-containing protein</fullName>
    </recommendedName>
</protein>
<keyword evidence="2" id="KW-1185">Reference proteome</keyword>
<evidence type="ECO:0008006" key="3">
    <source>
        <dbReference type="Google" id="ProtNLM"/>
    </source>
</evidence>
<evidence type="ECO:0000313" key="2">
    <source>
        <dbReference type="Proteomes" id="UP001154282"/>
    </source>
</evidence>
<proteinExistence type="predicted"/>
<accession>A0AAV0NZI0</accession>
<sequence length="99" mass="11479">YTNVDLASKIFNSLPRSWIPKITTIEEFKDIANLELSELICSLTAHESVLRIKGDEQPRKRKDLALKSHLMEDEEEIVEQIALLSNKFRAYTIQNKLVH</sequence>